<dbReference type="Proteomes" id="UP000076226">
    <property type="component" value="Chromosome"/>
</dbReference>
<accession>A0ABN4NJN6</accession>
<name>A0ABN4NJN6_9BACL</name>
<sequence>MLLFVLSKNGGCLLASEMRQKAYEEARAKHPLVSRGSVSVGCHRGKIEALQANNGEARQ</sequence>
<evidence type="ECO:0000313" key="2">
    <source>
        <dbReference type="Proteomes" id="UP000076226"/>
    </source>
</evidence>
<protein>
    <submittedName>
        <fullName evidence="1">Uncharacterized protein</fullName>
    </submittedName>
</protein>
<keyword evidence="2" id="KW-1185">Reference proteome</keyword>
<proteinExistence type="predicted"/>
<dbReference type="GeneID" id="32407397"/>
<reference evidence="1 2" key="1">
    <citation type="submission" date="2016-02" db="EMBL/GenBank/DDBJ databases">
        <title>Complete genome sequence of Geobacillus subterraneus KCTC 3922T.</title>
        <authorList>
            <person name="Lee D.-W."/>
            <person name="Lee Y.-J."/>
            <person name="Lee S.-J."/>
            <person name="Park G.-S."/>
            <person name="Lee S.-J."/>
            <person name="Shin J.-H."/>
        </authorList>
    </citation>
    <scope>NUCLEOTIDE SEQUENCE [LARGE SCALE GENOMIC DNA]</scope>
    <source>
        <strain evidence="1 2">KCTC 3922</strain>
    </source>
</reference>
<evidence type="ECO:0000313" key="1">
    <source>
        <dbReference type="EMBL" id="AMX84911.1"/>
    </source>
</evidence>
<organism evidence="1 2">
    <name type="scientific">Geobacillus subterraneus</name>
    <dbReference type="NCBI Taxonomy" id="129338"/>
    <lineage>
        <taxon>Bacteria</taxon>
        <taxon>Bacillati</taxon>
        <taxon>Bacillota</taxon>
        <taxon>Bacilli</taxon>
        <taxon>Bacillales</taxon>
        <taxon>Anoxybacillaceae</taxon>
        <taxon>Geobacillus</taxon>
    </lineage>
</organism>
<gene>
    <name evidence="1" type="ORF">GS3922_15520</name>
</gene>
<dbReference type="EMBL" id="CP014342">
    <property type="protein sequence ID" value="AMX84911.1"/>
    <property type="molecule type" value="Genomic_DNA"/>
</dbReference>